<reference evidence="1" key="1">
    <citation type="journal article" date="2023" name="G3 (Bethesda)">
        <title>A reference genome for the long-term kleptoplast-retaining sea slug Elysia crispata morphotype clarki.</title>
        <authorList>
            <person name="Eastman K.E."/>
            <person name="Pendleton A.L."/>
            <person name="Shaikh M.A."/>
            <person name="Suttiyut T."/>
            <person name="Ogas R."/>
            <person name="Tomko P."/>
            <person name="Gavelis G."/>
            <person name="Widhalm J.R."/>
            <person name="Wisecaver J.H."/>
        </authorList>
    </citation>
    <scope>NUCLEOTIDE SEQUENCE</scope>
    <source>
        <strain evidence="1">ECLA1</strain>
    </source>
</reference>
<evidence type="ECO:0000313" key="2">
    <source>
        <dbReference type="Proteomes" id="UP001283361"/>
    </source>
</evidence>
<accession>A0AAE0Z5W7</accession>
<organism evidence="1 2">
    <name type="scientific">Elysia crispata</name>
    <name type="common">lettuce slug</name>
    <dbReference type="NCBI Taxonomy" id="231223"/>
    <lineage>
        <taxon>Eukaryota</taxon>
        <taxon>Metazoa</taxon>
        <taxon>Spiralia</taxon>
        <taxon>Lophotrochozoa</taxon>
        <taxon>Mollusca</taxon>
        <taxon>Gastropoda</taxon>
        <taxon>Heterobranchia</taxon>
        <taxon>Euthyneura</taxon>
        <taxon>Panpulmonata</taxon>
        <taxon>Sacoglossa</taxon>
        <taxon>Placobranchoidea</taxon>
        <taxon>Plakobranchidae</taxon>
        <taxon>Elysia</taxon>
    </lineage>
</organism>
<evidence type="ECO:0000313" key="1">
    <source>
        <dbReference type="EMBL" id="KAK3763308.1"/>
    </source>
</evidence>
<dbReference type="EMBL" id="JAWDGP010004573">
    <property type="protein sequence ID" value="KAK3763308.1"/>
    <property type="molecule type" value="Genomic_DNA"/>
</dbReference>
<proteinExistence type="predicted"/>
<gene>
    <name evidence="1" type="ORF">RRG08_021131</name>
</gene>
<sequence length="157" mass="18115">MDLCPFWMGMRLKQQWLAVEAFPDRVSLNIFKDRPFVSRSRKTDLRSIYCLLWFISLPRTKLLQANTVGFNFNGCANIDQQEDWRLRLPGFLFVWVSSVYQETGVRVEISSRGRATGNHGRAPFPSFPEAFNKMATPNVRGMMIRTSCGYPFVIHAS</sequence>
<dbReference type="Proteomes" id="UP001283361">
    <property type="component" value="Unassembled WGS sequence"/>
</dbReference>
<keyword evidence="2" id="KW-1185">Reference proteome</keyword>
<name>A0AAE0Z5W7_9GAST</name>
<dbReference type="AlphaFoldDB" id="A0AAE0Z5W7"/>
<comment type="caution">
    <text evidence="1">The sequence shown here is derived from an EMBL/GenBank/DDBJ whole genome shotgun (WGS) entry which is preliminary data.</text>
</comment>
<protein>
    <submittedName>
        <fullName evidence="1">Uncharacterized protein</fullName>
    </submittedName>
</protein>